<keyword evidence="2" id="KW-1185">Reference proteome</keyword>
<evidence type="ECO:0000313" key="1">
    <source>
        <dbReference type="EMBL" id="EPE31610.1"/>
    </source>
</evidence>
<dbReference type="AlphaFoldDB" id="S3D180"/>
<dbReference type="STRING" id="1116229.S3D180"/>
<evidence type="ECO:0000313" key="2">
    <source>
        <dbReference type="Proteomes" id="UP000016922"/>
    </source>
</evidence>
<reference evidence="1 2" key="1">
    <citation type="journal article" date="2013" name="BMC Genomics">
        <title>Genomics-driven discovery of the pneumocandin biosynthetic gene cluster in the fungus Glarea lozoyensis.</title>
        <authorList>
            <person name="Chen L."/>
            <person name="Yue Q."/>
            <person name="Zhang X."/>
            <person name="Xiang M."/>
            <person name="Wang C."/>
            <person name="Li S."/>
            <person name="Che Y."/>
            <person name="Ortiz-Lopez F.J."/>
            <person name="Bills G.F."/>
            <person name="Liu X."/>
            <person name="An Z."/>
        </authorList>
    </citation>
    <scope>NUCLEOTIDE SEQUENCE [LARGE SCALE GENOMIC DNA]</scope>
    <source>
        <strain evidence="2">ATCC 20868 / MF5171</strain>
    </source>
</reference>
<proteinExistence type="predicted"/>
<dbReference type="OMA" id="CKDHLKH"/>
<protein>
    <submittedName>
        <fullName evidence="1">Uncharacterized protein</fullName>
    </submittedName>
</protein>
<sequence length="421" mass="48180">MMELPPEIHDRIVLYVEDPTFDDSQYIGRQCQLYDTAGRERLSVLRLINKGFCRSASLRLFRIMHVKYPSSEMSNHWAPKRLFELSQSQYCTAVREIEVATERYKSDRPAKLQLFTEDLAALLPASLCNFKSLSVLKLSFPNTPRSMCTELVGNIFRYVPLSSLNELHLALPLTCDFATLLKGETINSSTSSRFSIKSIMKQLRYLSVSVCDGSGNGGQRYFQTPATPAQTAFPNQSYSDQLFEFVQLAEKLSSLQVTSTHILNMDVLDTTYLQNLRYLELTSVKISHTTLLSMIQQSHEKMNSIWFCEVQLKSGTWKEVLVQLCCFPHLEAFRMDSCGYSTDGRSSKWALRLLPPIDELTDIETLYFADFFALGNLQRQIVANRHANGLPELDHYTMKYEYRHAKKPSLEDYLAQLTLGD</sequence>
<gene>
    <name evidence="1" type="ORF">GLAREA_12366</name>
</gene>
<dbReference type="KEGG" id="glz:GLAREA_12366"/>
<dbReference type="OrthoDB" id="5427872at2759"/>
<dbReference type="HOGENOM" id="CLU_024752_0_0_1"/>
<dbReference type="GeneID" id="19471407"/>
<dbReference type="Gene3D" id="3.80.10.10">
    <property type="entry name" value="Ribonuclease Inhibitor"/>
    <property type="match status" value="1"/>
</dbReference>
<accession>S3D180</accession>
<dbReference type="RefSeq" id="XP_008081339.1">
    <property type="nucleotide sequence ID" value="XM_008083148.1"/>
</dbReference>
<dbReference type="InterPro" id="IPR032675">
    <property type="entry name" value="LRR_dom_sf"/>
</dbReference>
<dbReference type="SUPFAM" id="SSF52047">
    <property type="entry name" value="RNI-like"/>
    <property type="match status" value="1"/>
</dbReference>
<dbReference type="EMBL" id="KE145361">
    <property type="protein sequence ID" value="EPE31610.1"/>
    <property type="molecule type" value="Genomic_DNA"/>
</dbReference>
<organism evidence="1 2">
    <name type="scientific">Glarea lozoyensis (strain ATCC 20868 / MF5171)</name>
    <dbReference type="NCBI Taxonomy" id="1116229"/>
    <lineage>
        <taxon>Eukaryota</taxon>
        <taxon>Fungi</taxon>
        <taxon>Dikarya</taxon>
        <taxon>Ascomycota</taxon>
        <taxon>Pezizomycotina</taxon>
        <taxon>Leotiomycetes</taxon>
        <taxon>Helotiales</taxon>
        <taxon>Helotiaceae</taxon>
        <taxon>Glarea</taxon>
    </lineage>
</organism>
<dbReference type="Proteomes" id="UP000016922">
    <property type="component" value="Unassembled WGS sequence"/>
</dbReference>
<dbReference type="eggNOG" id="ENOG502S4P6">
    <property type="taxonomic scope" value="Eukaryota"/>
</dbReference>
<name>S3D180_GLAL2</name>